<gene>
    <name evidence="1" type="ORF">M404DRAFT_391475</name>
</gene>
<evidence type="ECO:0000313" key="1">
    <source>
        <dbReference type="EMBL" id="KIO07688.1"/>
    </source>
</evidence>
<dbReference type="Proteomes" id="UP000054217">
    <property type="component" value="Unassembled WGS sequence"/>
</dbReference>
<dbReference type="EMBL" id="KN831959">
    <property type="protein sequence ID" value="KIO07688.1"/>
    <property type="molecule type" value="Genomic_DNA"/>
</dbReference>
<name>A0A0C3JF32_PISTI</name>
<organism evidence="1 2">
    <name type="scientific">Pisolithus tinctorius Marx 270</name>
    <dbReference type="NCBI Taxonomy" id="870435"/>
    <lineage>
        <taxon>Eukaryota</taxon>
        <taxon>Fungi</taxon>
        <taxon>Dikarya</taxon>
        <taxon>Basidiomycota</taxon>
        <taxon>Agaricomycotina</taxon>
        <taxon>Agaricomycetes</taxon>
        <taxon>Agaricomycetidae</taxon>
        <taxon>Boletales</taxon>
        <taxon>Sclerodermatineae</taxon>
        <taxon>Pisolithaceae</taxon>
        <taxon>Pisolithus</taxon>
    </lineage>
</organism>
<sequence length="58" mass="6849">MTVKRPTLFDTRPVYLNCRRVKLLSLPCMDTVIWSISSTCLWSFWDQASHSCRRMVLV</sequence>
<dbReference type="InParanoid" id="A0A0C3JF32"/>
<keyword evidence="2" id="KW-1185">Reference proteome</keyword>
<evidence type="ECO:0000313" key="2">
    <source>
        <dbReference type="Proteomes" id="UP000054217"/>
    </source>
</evidence>
<reference evidence="1 2" key="1">
    <citation type="submission" date="2014-04" db="EMBL/GenBank/DDBJ databases">
        <authorList>
            <consortium name="DOE Joint Genome Institute"/>
            <person name="Kuo A."/>
            <person name="Kohler A."/>
            <person name="Costa M.D."/>
            <person name="Nagy L.G."/>
            <person name="Floudas D."/>
            <person name="Copeland A."/>
            <person name="Barry K.W."/>
            <person name="Cichocki N."/>
            <person name="Veneault-Fourrey C."/>
            <person name="LaButti K."/>
            <person name="Lindquist E.A."/>
            <person name="Lipzen A."/>
            <person name="Lundell T."/>
            <person name="Morin E."/>
            <person name="Murat C."/>
            <person name="Sun H."/>
            <person name="Tunlid A."/>
            <person name="Henrissat B."/>
            <person name="Grigoriev I.V."/>
            <person name="Hibbett D.S."/>
            <person name="Martin F."/>
            <person name="Nordberg H.P."/>
            <person name="Cantor M.N."/>
            <person name="Hua S.X."/>
        </authorList>
    </citation>
    <scope>NUCLEOTIDE SEQUENCE [LARGE SCALE GENOMIC DNA]</scope>
    <source>
        <strain evidence="1 2">Marx 270</strain>
    </source>
</reference>
<dbReference type="AlphaFoldDB" id="A0A0C3JF32"/>
<protein>
    <submittedName>
        <fullName evidence="1">Uncharacterized protein</fullName>
    </submittedName>
</protein>
<dbReference type="HOGENOM" id="CLU_2980052_0_0_1"/>
<accession>A0A0C3JF32</accession>
<proteinExistence type="predicted"/>
<reference evidence="2" key="2">
    <citation type="submission" date="2015-01" db="EMBL/GenBank/DDBJ databases">
        <title>Evolutionary Origins and Diversification of the Mycorrhizal Mutualists.</title>
        <authorList>
            <consortium name="DOE Joint Genome Institute"/>
            <consortium name="Mycorrhizal Genomics Consortium"/>
            <person name="Kohler A."/>
            <person name="Kuo A."/>
            <person name="Nagy L.G."/>
            <person name="Floudas D."/>
            <person name="Copeland A."/>
            <person name="Barry K.W."/>
            <person name="Cichocki N."/>
            <person name="Veneault-Fourrey C."/>
            <person name="LaButti K."/>
            <person name="Lindquist E.A."/>
            <person name="Lipzen A."/>
            <person name="Lundell T."/>
            <person name="Morin E."/>
            <person name="Murat C."/>
            <person name="Riley R."/>
            <person name="Ohm R."/>
            <person name="Sun H."/>
            <person name="Tunlid A."/>
            <person name="Henrissat B."/>
            <person name="Grigoriev I.V."/>
            <person name="Hibbett D.S."/>
            <person name="Martin F."/>
        </authorList>
    </citation>
    <scope>NUCLEOTIDE SEQUENCE [LARGE SCALE GENOMIC DNA]</scope>
    <source>
        <strain evidence="2">Marx 270</strain>
    </source>
</reference>